<evidence type="ECO:0000313" key="7">
    <source>
        <dbReference type="RefSeq" id="XP_070335667.1"/>
    </source>
</evidence>
<feature type="domain" description="EF-hand" evidence="5">
    <location>
        <begin position="3437"/>
        <end position="3472"/>
    </location>
</feature>
<evidence type="ECO:0000256" key="2">
    <source>
        <dbReference type="ARBA" id="ARBA00022737"/>
    </source>
</evidence>
<keyword evidence="3" id="KW-0106">Calcium</keyword>
<keyword evidence="1" id="KW-0479">Metal-binding</keyword>
<dbReference type="PROSITE" id="PS50222">
    <property type="entry name" value="EF_HAND_2"/>
    <property type="match status" value="4"/>
</dbReference>
<accession>A0ABM4J6G5</accession>
<evidence type="ECO:0000256" key="1">
    <source>
        <dbReference type="ARBA" id="ARBA00022723"/>
    </source>
</evidence>
<protein>
    <submittedName>
        <fullName evidence="7">EF-hand calcium-binding domain-containing protein 3 isoform X1</fullName>
    </submittedName>
</protein>
<name>A0ABM4J6G5_ODOVR</name>
<evidence type="ECO:0000259" key="5">
    <source>
        <dbReference type="PROSITE" id="PS50222"/>
    </source>
</evidence>
<dbReference type="SUPFAM" id="SSF47473">
    <property type="entry name" value="EF-hand"/>
    <property type="match status" value="25"/>
</dbReference>
<dbReference type="InterPro" id="IPR018247">
    <property type="entry name" value="EF_Hand_1_Ca_BS"/>
</dbReference>
<reference evidence="6" key="1">
    <citation type="journal article" date="2022" name="J. Hered.">
        <title>A De Novo Chromosome-Level Genome Assembly of the White-Tailed Deer, Odocoileus Virginianus.</title>
        <authorList>
            <person name="London E.W."/>
            <person name="Roca A.L."/>
            <person name="Novakofski J.E."/>
            <person name="Mateus-Pinilla N.E."/>
        </authorList>
    </citation>
    <scope>NUCLEOTIDE SEQUENCE [LARGE SCALE GENOMIC DNA]</scope>
</reference>
<dbReference type="PANTHER" id="PTHR22656">
    <property type="entry name" value="EF-HAND CALCIUM-BINDING DOMAIN-CONTAINING PROTEIN 13"/>
    <property type="match status" value="1"/>
</dbReference>
<dbReference type="Proteomes" id="UP001652640">
    <property type="component" value="Chromosome 17"/>
</dbReference>
<organism evidence="6 7">
    <name type="scientific">Odocoileus virginianus</name>
    <name type="common">White-tailed deer</name>
    <dbReference type="NCBI Taxonomy" id="9874"/>
    <lineage>
        <taxon>Eukaryota</taxon>
        <taxon>Metazoa</taxon>
        <taxon>Chordata</taxon>
        <taxon>Craniata</taxon>
        <taxon>Vertebrata</taxon>
        <taxon>Euteleostomi</taxon>
        <taxon>Mammalia</taxon>
        <taxon>Eutheria</taxon>
        <taxon>Laurasiatheria</taxon>
        <taxon>Artiodactyla</taxon>
        <taxon>Ruminantia</taxon>
        <taxon>Pecora</taxon>
        <taxon>Cervidae</taxon>
        <taxon>Odocoileinae</taxon>
        <taxon>Odocoileus</taxon>
    </lineage>
</organism>
<feature type="domain" description="EF-hand" evidence="5">
    <location>
        <begin position="203"/>
        <end position="238"/>
    </location>
</feature>
<gene>
    <name evidence="7" type="primary">EFCAB3</name>
</gene>
<dbReference type="PROSITE" id="PS00018">
    <property type="entry name" value="EF_HAND_1"/>
    <property type="match status" value="1"/>
</dbReference>
<feature type="domain" description="EF-hand" evidence="5">
    <location>
        <begin position="3246"/>
        <end position="3281"/>
    </location>
</feature>
<keyword evidence="6" id="KW-1185">Reference proteome</keyword>
<dbReference type="InterPro" id="IPR002048">
    <property type="entry name" value="EF_hand_dom"/>
</dbReference>
<dbReference type="GeneID" id="110136820"/>
<dbReference type="PANTHER" id="PTHR22656:SF1">
    <property type="entry name" value="EF-HAND CALCIUM-BINDING DOMAIN-CONTAINING PROTEIN 13"/>
    <property type="match status" value="1"/>
</dbReference>
<reference evidence="7" key="2">
    <citation type="submission" date="2025-08" db="UniProtKB">
        <authorList>
            <consortium name="RefSeq"/>
        </authorList>
    </citation>
    <scope>IDENTIFICATION</scope>
    <source>
        <tissue evidence="7">Tongue muscle</tissue>
    </source>
</reference>
<evidence type="ECO:0000256" key="3">
    <source>
        <dbReference type="ARBA" id="ARBA00022837"/>
    </source>
</evidence>
<dbReference type="Pfam" id="PF13833">
    <property type="entry name" value="EF-hand_8"/>
    <property type="match status" value="2"/>
</dbReference>
<dbReference type="Gene3D" id="1.10.238.10">
    <property type="entry name" value="EF-hand"/>
    <property type="match status" value="19"/>
</dbReference>
<dbReference type="SMART" id="SM00054">
    <property type="entry name" value="EFh"/>
    <property type="match status" value="9"/>
</dbReference>
<dbReference type="RefSeq" id="XP_070335667.1">
    <property type="nucleotide sequence ID" value="XM_070479566.1"/>
</dbReference>
<keyword evidence="2" id="KW-0677">Repeat</keyword>
<sequence>METKVHLFCQGEENTDSSDDDCNSFAADLLSRDIDSKKYIKFSKRIEKRISPEIRGLNPEHTKKYETSMFLLGEEKSSDFSGEKKGRRKKSLQVQLHTRRTEVAPLSVKEKMTRKESSLYKLPSQYSIHKTLSPLDKSSSVIRKDEKLSNLYQTLYDEVPEGCFYSEELSALQKACKIFSKIRGGKIYVNDLPMIHRILKISISDTEMRKALKTIDIDVNGMLDFSDFLKAVNDVCYLVSRNPAFQNALKIFHRIKGGQVSVSEVGEVLDSMDILVVPETLQEVIKYTNINSNQMVDIGDIIFTLDELQQEYENISIMEGAASDEATSRKLSNVSGCYPQYRKKSILASGLSESSLFQKLNTKSLQNHKIMSENDDYEFKRPKNILQIRRFQDEVDGGDIEFQEPYSKDGMNFKKSSEKVEIHDSKSKPQDLKHVSGLKKTLDKSDIFSIPKLQKPAVRRSSSLLKQVSSKEKTAVNALGQYHIGSVCETIKKLQENYIDAEELQSILPSIGITLSDKEFKKIVTDTARNENGMVKLDDFVSAVSKEQTLPEYDVLAGVIKAIDKIKDENIDYGDLNTCLQNLGVYLSKPEFQKITELTEVGETKKVNFKQFVDTMMRNTERFSEKLVLLDNIENFHNLSKEKMSAPDLWNTLSNLNNNLNKDEFLTALKLAKADEGDKVQIEEFAKVVKEMHDTSKLKESQETVLAVDLPEDDMIPGKNLKGFLGDIGIKSPKEEVEKILQSDFVSEDNMVNVKDYMKTLSDTQKFSNFIDLYKEITTLEKIRNDKMPINELSSQLLSAGVPLCNKAFQEILNEASTDETGEVNLKQILETFNTSKPVSEFKDIHTALNTVSLMNRNRIQANDLKDAFDELSVSVKPEEHQMLEKTLDIDEKGHVSLKSALLALKSSKRFQDFREVNKLANALDKVTNEKVYVDDIQSILSGLGIYFPEEELQEMFSSVSVDNEGKVDLKDFLIRLSQTPYFTKGSKLEGPMKALASIRKNMANPDDLGSMMKNIGVPLPQDVIQSALKNVTIMDDGMVNLEEFMGNLVHSGFSSPSEKKIEISNLDNFMDDMGIELTCKEHKELVNHLPASADEKINQLKLMDTMNTLEAERKINQMRPTDTMEPLKGEMVNIRDLDSILGNMGIELTKEELGELRRNLPVNAQGKTDLKMLMDTVQVITGGEVDLSDLDNVMQNMGIEPTPKEHLEPVNLLPVYGLQVGVQDLDAILGNMSVKLTAEEPIDLTPYIPVDEGEVVVNDMKKVPGNMGVELKEKKHELVNNVPINGGKVNMSTLDSILGEMRIKLIEKEKEKLTENLLANGKKVDVDDLPNLLRNMGIELTDKECSELRKILPINGGMINVNDLNKVLGNMGIKLTEKEHEDLIANLPVDANGKIVLNKLMDGVKTVIGEDMDISDTEGILENMGIQFSDKEHLELLKKLSVDGGEIDVGKLDTVLGNMGMNLTEKELKDLTQSLQTDGENININNVENVLSDMGIELPETEYTKPMKALPVSDDGKVHTKRALKDVMSFRRGKGDISNLRPLLEKMDIKLTEKEFERLNENLPVDGKKVSVNSLSTILDNMGIRLTDEELKDLTQNLPVDVDKKISLETLMNKVKKFKGEKVDSSDLKSILGNLGIELTDKEKEKLLETLTTDAAGKIHLSRLLKGVKSLQGGKVHINNLDNALGRFGIELTEEELAKLSEDLQIDANGKVDLKEVMDGVKATTGNVDIKNLETVLGNMGIKITDEELKDLTQNLPVSVDNKVSLKTLKDEVKAFTGEKVDSSNLQNVLKDIGIELTDKELEQLMKTLPIDAHGKVFQNRLLKDVRSNKRGKVHVSNLDTVLEAMEVNLTEEELDHLKDLLSAYKKVDLKKVMNRIEDVTGEEVDVNDMETVLGNMGIELTDKELSGLVNNLPVDKGKVYRNRLLDGIKFLKGGKIDSSKVYTVLENMGMNLTEKELKDLTQNLPVDVNGKVDLEKVMNEVKPFSGDKVDTSKLENVLGNLGIKLTSNERLNLLETVPVNADGKVYQKRLMKGIKSLKRGNIDVNKLDTFLESMGIKITEEEFMDLIEKLPYDDEEKIKVDTVMKELSTVLGKQIDVSDLDKALKDMKVEVTDKEYLNLVKTLPVDVEGKVFQNRLLDSVKNLKRGKIDVINLDTFLENMGTELSHEELEDFSQNLPVDVDGKVDLKNVTLRMKDFTGQKINASDLKNVLGDMGIEVNDKECLELLKSLPVDGDKKVFQNRLLAALKSFKGGKIDVNNLNPVLRSMGIKLRNKELKSVVEKQPIDADGNVPLKKVMSDIKAVTGEKINVEDLKNILAGLGIEFTPKEYSELVKNLPVDDDGNIYENRLLDGVKSFNGGKVDVSNLENVLGNMKINFPDNKLKDLSQNLPVDVFGKTDLHKLLKEIKKITGEKLEAKDIYKTLKNLGIELTNREIWELLKMLPFADDKKVEKNDLLSHIKTFPGGKCHVSKLETILENLGYNLENEEVEDLRNHLPDDDEKFKPNTLVQNVESFKGAKINADEVDGVLKNIGIELTPKERWKLLKTVPLTYDKKYYKKRLLQGVKTFQGGHVLENKLGTALTNLNYELENKELNDLRNYLEIDDSGKVPLNSLMNIASLFSGQKINAKDTQLYLENIGIELTKSESEKLLDTLPLDENQMVYKNRLMDGVKKYRGGKVNINKIDDALENMGFPLDEEDIEELCSHLPIDVERKVKLDRLLVEVQELLGEVLDHKDLGNLLKDIGLRNQLKENSVLRKILPLDAAGKLYKHKLLDGIKSLKGVDLNVDKLDCFLENMGFKIEEEEHKDLLNNLPLYDEGKVDVSVVMDEGNFFTGEKVDASNLESFLENMGIDLTEDKGMELLNNLPVDAQRRVYMNRLMKELQSLEGTKVSSDKVDICLKNMGIDLTEEEIQELKDHLPVYGQEEKGATEYEMAGWHHPLNGHNEKIDLNVLVDKVKNITGEKIHTEDLKNVLKNMGIEITNKEHKKLIKTLPISADKKVFKKELLRGVKSFKGGKVTVSDLSNVLQNTGFNLDAKEIQDLQTHLPIIEDEKVGLDVLMDAANTFTGDKVEASDFKTVLGNMGLELTEKEQFLLSKTLPISRDGKVYKKRLLSSVKPLKGKKISVNKLDTLMKNMGIQPEKEDYEDFLTHLPVDENQMVDLAVAMDDAKNFTGEKVNVSDLDNVMRRMGLALTTEEQKELLKTLPVHADGKVFKNRLLKSVKALKAPRVKIKKLESFVENMGIRLKDEELEELMTQLSADGNNTVGLNDLMDAISYIKGEVIDIPDLDNFLANEGIELNEEEKKKLMPHLTFNEHGKVKVHSIMEGLKKIKRMGSLQKLMKITDDTKDRVTGHMAVSETKAKFKLNPLTKVPSFQSRRDKDLPGLLPCQLQHKERKLNPSQMRAFQDAYNFFNKDKTGCIDLHGMMCTLAKLGMNLMKHDVYNELRCADIDQDGKVNFSDFLKVLTDKNRFLKAVVPEKETCLDLVGNPGILLFEILSKLIETSALPKKAISEIVSYFRRKFQETTSGMVWSPDTMGYGKRRFKPDICTPPSSSTAAFANAARIAIMKEKDLFKFLDELKKCNPPSDSPYSKIPIFPLFPNVDGVVMGKPFKDIQKLEMLKRKEPLNFFENYFFHKKDWKTQAANIKPVDPTSGYPSDILTIDQILKKKQKWTVADAAAIKPHVKRATDTYNLGIALEHRKQMLNLWRKIRGDLIGIESKNESFYDTFSTYTWSWNVCQELLSPKDLKLYDAHVNRNAFHNSVFSSSPDISECDTDTGRKRKRKGFKDFRQ</sequence>
<evidence type="ECO:0000256" key="4">
    <source>
        <dbReference type="SAM" id="MobiDB-lite"/>
    </source>
</evidence>
<feature type="region of interest" description="Disordered" evidence="4">
    <location>
        <begin position="3767"/>
        <end position="3792"/>
    </location>
</feature>
<evidence type="ECO:0000313" key="6">
    <source>
        <dbReference type="Proteomes" id="UP001652640"/>
    </source>
</evidence>
<dbReference type="InterPro" id="IPR011992">
    <property type="entry name" value="EF-hand-dom_pair"/>
</dbReference>
<proteinExistence type="predicted"/>
<feature type="domain" description="EF-hand" evidence="5">
    <location>
        <begin position="948"/>
        <end position="983"/>
    </location>
</feature>